<organism evidence="1">
    <name type="scientific">Anguilla anguilla</name>
    <name type="common">European freshwater eel</name>
    <name type="synonym">Muraena anguilla</name>
    <dbReference type="NCBI Taxonomy" id="7936"/>
    <lineage>
        <taxon>Eukaryota</taxon>
        <taxon>Metazoa</taxon>
        <taxon>Chordata</taxon>
        <taxon>Craniata</taxon>
        <taxon>Vertebrata</taxon>
        <taxon>Euteleostomi</taxon>
        <taxon>Actinopterygii</taxon>
        <taxon>Neopterygii</taxon>
        <taxon>Teleostei</taxon>
        <taxon>Anguilliformes</taxon>
        <taxon>Anguillidae</taxon>
        <taxon>Anguilla</taxon>
    </lineage>
</organism>
<name>A0A0E9W4E1_ANGAN</name>
<proteinExistence type="predicted"/>
<reference evidence="1" key="2">
    <citation type="journal article" date="2015" name="Fish Shellfish Immunol.">
        <title>Early steps in the European eel (Anguilla anguilla)-Vibrio vulnificus interaction in the gills: Role of the RtxA13 toxin.</title>
        <authorList>
            <person name="Callol A."/>
            <person name="Pajuelo D."/>
            <person name="Ebbesson L."/>
            <person name="Teles M."/>
            <person name="MacKenzie S."/>
            <person name="Amaro C."/>
        </authorList>
    </citation>
    <scope>NUCLEOTIDE SEQUENCE</scope>
</reference>
<accession>A0A0E9W4E1</accession>
<reference evidence="1" key="1">
    <citation type="submission" date="2014-11" db="EMBL/GenBank/DDBJ databases">
        <authorList>
            <person name="Amaro Gonzalez C."/>
        </authorList>
    </citation>
    <scope>NUCLEOTIDE SEQUENCE</scope>
</reference>
<sequence length="11" mass="1357">MTKSVYKLQMK</sequence>
<dbReference type="EMBL" id="GBXM01024234">
    <property type="protein sequence ID" value="JAH84343.1"/>
    <property type="molecule type" value="Transcribed_RNA"/>
</dbReference>
<protein>
    <submittedName>
        <fullName evidence="1">Uncharacterized protein</fullName>
    </submittedName>
</protein>
<evidence type="ECO:0000313" key="1">
    <source>
        <dbReference type="EMBL" id="JAH84343.1"/>
    </source>
</evidence>